<dbReference type="AlphaFoldDB" id="A0A433QVS4"/>
<keyword evidence="4" id="KW-0689">Ribosomal protein</keyword>
<evidence type="ECO:0000256" key="8">
    <source>
        <dbReference type="SAM" id="MobiDB-lite"/>
    </source>
</evidence>
<keyword evidence="3" id="KW-0809">Transit peptide</keyword>
<keyword evidence="10" id="KW-1185">Reference proteome</keyword>
<name>A0A433QVS4_9FUNG</name>
<sequence>MPPKRKNVANGPKQTGPSKRRNIARTHSFRLLEDHDVTDTTSEHVNRIFLLDSSAVPEGGPTGIDFDTMEKRNYPKLDASRLDKHKLPFLIRNCAIEGLNLMQSLKEDFDEIKEESPDKKLAGIADGGKSYALYHVVQFCRASGWLVLYVPRLGTLAVEKDEDAAKKILTDFIKAEKTKLKKMKYPNKDYSVYDFILNGIGNEEFVKTFNGLMSVFLADELTYPLLIAVDEWNARFSQTTSCKEVLKAFNDKMMTSGFWLYSISAAFDPVQGLRNADATTILIKIPSYTEEEYDCTIECQQHFKRLPTGIGIIWELTTSLAPYFNFFSLFKAIDKEQIQYHSALIPRMILYWCIEWSSNLERPFEDVLKSFSNRAVNYYRGRIRRTLERASGLPVDNKTLIHQTAAFFYLNVPVTDLPELWEISGLFIEEKSEMDGGAYVYKCVCPSVDMAIVKYFQDSANSTITILIADPAINWRGLELLVSRYFRRGGISTVSLVDKNLMGEKRQDERLNISLSRSLEQTTLLINTPIPPGTFLILRRGHAVIDFIAYSSENLGELFFIQISKSSYTTHESKVTDLKNKIQGGNKSILEHYMGLCQTEDGKKRFPKVQAKDINNLSKKLPKGVYYVFITTSDSEIRSTNTIKNHPVILVQGDDVKSVVGSDWDSYKEKF</sequence>
<keyword evidence="6" id="KW-0687">Ribonucleoprotein</keyword>
<proteinExistence type="inferred from homology"/>
<organism evidence="9 10">
    <name type="scientific">Jimgerdemannia flammicorona</name>
    <dbReference type="NCBI Taxonomy" id="994334"/>
    <lineage>
        <taxon>Eukaryota</taxon>
        <taxon>Fungi</taxon>
        <taxon>Fungi incertae sedis</taxon>
        <taxon>Mucoromycota</taxon>
        <taxon>Mucoromycotina</taxon>
        <taxon>Endogonomycetes</taxon>
        <taxon>Endogonales</taxon>
        <taxon>Endogonaceae</taxon>
        <taxon>Jimgerdemannia</taxon>
    </lineage>
</organism>
<dbReference type="Proteomes" id="UP000274822">
    <property type="component" value="Unassembled WGS sequence"/>
</dbReference>
<evidence type="ECO:0000256" key="2">
    <source>
        <dbReference type="ARBA" id="ARBA00009863"/>
    </source>
</evidence>
<evidence type="ECO:0000256" key="5">
    <source>
        <dbReference type="ARBA" id="ARBA00023128"/>
    </source>
</evidence>
<dbReference type="PANTHER" id="PTHR12810:SF0">
    <property type="entry name" value="SMALL RIBOSOMAL SUBUNIT PROTEIN MS29"/>
    <property type="match status" value="1"/>
</dbReference>
<comment type="subcellular location">
    <subcellularLocation>
        <location evidence="1">Mitochondrion</location>
    </subcellularLocation>
</comment>
<comment type="caution">
    <text evidence="9">The sequence shown here is derived from an EMBL/GenBank/DDBJ whole genome shotgun (WGS) entry which is preliminary data.</text>
</comment>
<accession>A0A433QVS4</accession>
<comment type="similarity">
    <text evidence="2">Belongs to the mitochondrion-specific ribosomal protein mS29 family.</text>
</comment>
<gene>
    <name evidence="9" type="ORF">BC938DRAFT_483334</name>
</gene>
<dbReference type="PANTHER" id="PTHR12810">
    <property type="entry name" value="MITOCHONDRIAL 28S RIBOSOMAL PROTEIN S29"/>
    <property type="match status" value="1"/>
</dbReference>
<protein>
    <recommendedName>
        <fullName evidence="7">Small ribosomal subunit protein mS29</fullName>
    </recommendedName>
</protein>
<evidence type="ECO:0000256" key="7">
    <source>
        <dbReference type="ARBA" id="ARBA00035140"/>
    </source>
</evidence>
<evidence type="ECO:0000313" key="10">
    <source>
        <dbReference type="Proteomes" id="UP000274822"/>
    </source>
</evidence>
<keyword evidence="5" id="KW-0496">Mitochondrion</keyword>
<dbReference type="GO" id="GO:0003735">
    <property type="term" value="F:structural constituent of ribosome"/>
    <property type="evidence" value="ECO:0007669"/>
    <property type="project" value="TreeGrafter"/>
</dbReference>
<dbReference type="GO" id="GO:0005763">
    <property type="term" value="C:mitochondrial small ribosomal subunit"/>
    <property type="evidence" value="ECO:0007669"/>
    <property type="project" value="TreeGrafter"/>
</dbReference>
<reference evidence="9 10" key="1">
    <citation type="journal article" date="2018" name="New Phytol.">
        <title>Phylogenomics of Endogonaceae and evolution of mycorrhizas within Mucoromycota.</title>
        <authorList>
            <person name="Chang Y."/>
            <person name="Desiro A."/>
            <person name="Na H."/>
            <person name="Sandor L."/>
            <person name="Lipzen A."/>
            <person name="Clum A."/>
            <person name="Barry K."/>
            <person name="Grigoriev I.V."/>
            <person name="Martin F.M."/>
            <person name="Stajich J.E."/>
            <person name="Smith M.E."/>
            <person name="Bonito G."/>
            <person name="Spatafora J.W."/>
        </authorList>
    </citation>
    <scope>NUCLEOTIDE SEQUENCE [LARGE SCALE GENOMIC DNA]</scope>
    <source>
        <strain evidence="9 10">AD002</strain>
    </source>
</reference>
<evidence type="ECO:0000256" key="3">
    <source>
        <dbReference type="ARBA" id="ARBA00022946"/>
    </source>
</evidence>
<evidence type="ECO:0000256" key="1">
    <source>
        <dbReference type="ARBA" id="ARBA00004173"/>
    </source>
</evidence>
<dbReference type="InterPro" id="IPR019368">
    <property type="entry name" value="Ribosomal_mS29"/>
</dbReference>
<evidence type="ECO:0000256" key="4">
    <source>
        <dbReference type="ARBA" id="ARBA00022980"/>
    </source>
</evidence>
<evidence type="ECO:0000256" key="6">
    <source>
        <dbReference type="ARBA" id="ARBA00023274"/>
    </source>
</evidence>
<dbReference type="EMBL" id="RBNJ01000851">
    <property type="protein sequence ID" value="RUS33899.1"/>
    <property type="molecule type" value="Genomic_DNA"/>
</dbReference>
<feature type="region of interest" description="Disordered" evidence="8">
    <location>
        <begin position="1"/>
        <end position="20"/>
    </location>
</feature>
<evidence type="ECO:0000313" key="9">
    <source>
        <dbReference type="EMBL" id="RUS33899.1"/>
    </source>
</evidence>